<comment type="caution">
    <text evidence="1">The sequence shown here is derived from an EMBL/GenBank/DDBJ whole genome shotgun (WGS) entry which is preliminary data.</text>
</comment>
<keyword evidence="2" id="KW-1185">Reference proteome</keyword>
<sequence length="95" mass="10441">MPQNFSSMDALQYGDGPSNRNPKRPRRDSQNHTHFRHEISQNRGNGESLDLIGASGNGPLSLAMTEPAVFHCPVCFQPSIPPVYQTWISSNAACT</sequence>
<dbReference type="Proteomes" id="UP001164250">
    <property type="component" value="Chromosome 4"/>
</dbReference>
<reference evidence="2" key="1">
    <citation type="journal article" date="2023" name="G3 (Bethesda)">
        <title>Genome assembly and association tests identify interacting loci associated with vigor, precocity, and sex in interspecific pistachio rootstocks.</title>
        <authorList>
            <person name="Palmer W."/>
            <person name="Jacygrad E."/>
            <person name="Sagayaradj S."/>
            <person name="Cavanaugh K."/>
            <person name="Han R."/>
            <person name="Bertier L."/>
            <person name="Beede B."/>
            <person name="Kafkas S."/>
            <person name="Golino D."/>
            <person name="Preece J."/>
            <person name="Michelmore R."/>
        </authorList>
    </citation>
    <scope>NUCLEOTIDE SEQUENCE [LARGE SCALE GENOMIC DNA]</scope>
</reference>
<name>A0ACC1BLE5_9ROSI</name>
<proteinExistence type="predicted"/>
<evidence type="ECO:0000313" key="1">
    <source>
        <dbReference type="EMBL" id="KAJ0099683.1"/>
    </source>
</evidence>
<dbReference type="EMBL" id="CM047900">
    <property type="protein sequence ID" value="KAJ0099683.1"/>
    <property type="molecule type" value="Genomic_DNA"/>
</dbReference>
<evidence type="ECO:0000313" key="2">
    <source>
        <dbReference type="Proteomes" id="UP001164250"/>
    </source>
</evidence>
<accession>A0ACC1BLE5</accession>
<gene>
    <name evidence="1" type="ORF">Patl1_21345</name>
</gene>
<protein>
    <submittedName>
        <fullName evidence="1">Uncharacterized protein</fullName>
    </submittedName>
</protein>
<organism evidence="1 2">
    <name type="scientific">Pistacia atlantica</name>
    <dbReference type="NCBI Taxonomy" id="434234"/>
    <lineage>
        <taxon>Eukaryota</taxon>
        <taxon>Viridiplantae</taxon>
        <taxon>Streptophyta</taxon>
        <taxon>Embryophyta</taxon>
        <taxon>Tracheophyta</taxon>
        <taxon>Spermatophyta</taxon>
        <taxon>Magnoliopsida</taxon>
        <taxon>eudicotyledons</taxon>
        <taxon>Gunneridae</taxon>
        <taxon>Pentapetalae</taxon>
        <taxon>rosids</taxon>
        <taxon>malvids</taxon>
        <taxon>Sapindales</taxon>
        <taxon>Anacardiaceae</taxon>
        <taxon>Pistacia</taxon>
    </lineage>
</organism>